<evidence type="ECO:0008006" key="4">
    <source>
        <dbReference type="Google" id="ProtNLM"/>
    </source>
</evidence>
<organism evidence="2 3">
    <name type="scientific">Odoribacter laneus YIT 12061</name>
    <dbReference type="NCBI Taxonomy" id="742817"/>
    <lineage>
        <taxon>Bacteria</taxon>
        <taxon>Pseudomonadati</taxon>
        <taxon>Bacteroidota</taxon>
        <taxon>Bacteroidia</taxon>
        <taxon>Bacteroidales</taxon>
        <taxon>Odoribacteraceae</taxon>
        <taxon>Odoribacter</taxon>
    </lineage>
</organism>
<accession>H1DET0</accession>
<dbReference type="Proteomes" id="UP000004892">
    <property type="component" value="Unassembled WGS sequence"/>
</dbReference>
<feature type="transmembrane region" description="Helical" evidence="1">
    <location>
        <begin position="7"/>
        <end position="26"/>
    </location>
</feature>
<dbReference type="EMBL" id="ADMC01000010">
    <property type="protein sequence ID" value="EHP49572.1"/>
    <property type="molecule type" value="Genomic_DNA"/>
</dbReference>
<keyword evidence="1" id="KW-1133">Transmembrane helix</keyword>
<reference evidence="2 3" key="1">
    <citation type="submission" date="2012-01" db="EMBL/GenBank/DDBJ databases">
        <title>The Genome Sequence of Odoribacter laneus YIT 12061.</title>
        <authorList>
            <consortium name="The Broad Institute Genome Sequencing Platform"/>
            <person name="Earl A."/>
            <person name="Ward D."/>
            <person name="Feldgarden M."/>
            <person name="Gevers D."/>
            <person name="Morotomi M."/>
            <person name="Young S.K."/>
            <person name="Zeng Q."/>
            <person name="Gargeya S."/>
            <person name="Fitzgerald M."/>
            <person name="Haas B."/>
            <person name="Abouelleil A."/>
            <person name="Alvarado L."/>
            <person name="Arachchi H.M."/>
            <person name="Berlin A."/>
            <person name="Chapman S.B."/>
            <person name="Gearin G."/>
            <person name="Goldberg J."/>
            <person name="Griggs A."/>
            <person name="Gujja S."/>
            <person name="Hansen M."/>
            <person name="Heiman D."/>
            <person name="Howarth C."/>
            <person name="Larimer J."/>
            <person name="Lui A."/>
            <person name="MacDonald P.J.P."/>
            <person name="McCowen C."/>
            <person name="Montmayeur A."/>
            <person name="Murphy C."/>
            <person name="Neiman D."/>
            <person name="Pearson M."/>
            <person name="Priest M."/>
            <person name="Roberts A."/>
            <person name="Saif S."/>
            <person name="Shea T."/>
            <person name="Sisk P."/>
            <person name="Stolte C."/>
            <person name="Sykes S."/>
            <person name="Wortman J."/>
            <person name="Nusbaum C."/>
            <person name="Birren B."/>
        </authorList>
    </citation>
    <scope>NUCLEOTIDE SEQUENCE [LARGE SCALE GENOMIC DNA]</scope>
    <source>
        <strain evidence="2 3">YIT 12061</strain>
    </source>
</reference>
<dbReference type="RefSeq" id="WP_009135914.1">
    <property type="nucleotide sequence ID" value="NZ_JH594596.1"/>
</dbReference>
<keyword evidence="1" id="KW-0472">Membrane</keyword>
<evidence type="ECO:0000313" key="2">
    <source>
        <dbReference type="EMBL" id="EHP49572.1"/>
    </source>
</evidence>
<comment type="caution">
    <text evidence="2">The sequence shown here is derived from an EMBL/GenBank/DDBJ whole genome shotgun (WGS) entry which is preliminary data.</text>
</comment>
<name>H1DET0_9BACT</name>
<dbReference type="STRING" id="742817.HMPREF9449_00766"/>
<protein>
    <recommendedName>
        <fullName evidence="4">DUF748 domain-containing protein</fullName>
    </recommendedName>
</protein>
<proteinExistence type="predicted"/>
<dbReference type="AlphaFoldDB" id="H1DET0"/>
<evidence type="ECO:0000313" key="3">
    <source>
        <dbReference type="Proteomes" id="UP000004892"/>
    </source>
</evidence>
<dbReference type="HOGENOM" id="CLU_027065_0_0_10"/>
<dbReference type="eggNOG" id="ENOG502Z80K">
    <property type="taxonomic scope" value="Bacteria"/>
</dbReference>
<keyword evidence="1" id="KW-0812">Transmembrane</keyword>
<gene>
    <name evidence="2" type="ORF">HMPREF9449_00766</name>
</gene>
<dbReference type="GeneID" id="98068383"/>
<evidence type="ECO:0000256" key="1">
    <source>
        <dbReference type="SAM" id="Phobius"/>
    </source>
</evidence>
<keyword evidence="3" id="KW-1185">Reference proteome</keyword>
<dbReference type="PATRIC" id="fig|742817.3.peg.817"/>
<sequence length="537" mass="61416">MKKAIKIVGYTLLGLIVVLWGVQWWLGNKIEDIIEEKIYEESGGRIQADVGSVSVRLIGRRVNIKEVRITTDTLRPVTAVRSVPYADVYLKKLEIKGIHFKKRDSSTFIRAKVLSLDLPHFFADVKAADRSRTSVDKGKGRSAETINRLFTRLEVGKIDLKLGEVYGRQYQGKDTVSYALRDFSFGVDDLDVRTRPDTLFPVCKAWDMQLTFASFRNKFAQNSQLLEVDTFSLNGQEGRLAVQAIRLIPQYSMLEFARKTEKHTDWTKIQVGKVVCHRLDMQRMLTEQVLQIDSVDIQGAHISSFKNRQIEQAKRVKRLFYESVQQFPLPLSIRRIRLEDINVVYKELAEKGISPGTVTFDQLKGTFYDLTNIVRPEQPYFTLKAEGKLMDQGKLQATFLLPVDSLKPHFEVEGRLGKMSMLRLNQMIEPLAKIQVTSGEIDEMKFKITGNSHTAYVHMLFLYKDLKIRIMKEKDGHLEVRSFLSTLANGLIATANNPGRDGQPRTADGKAERDIYRSQFNYLWRTLLSGLKVSIGL</sequence>